<name>A0ABN6RC02_9DEIO</name>
<organism evidence="1 2">
    <name type="scientific">Deinococcus aetherius</name>
    <dbReference type="NCBI Taxonomy" id="200252"/>
    <lineage>
        <taxon>Bacteria</taxon>
        <taxon>Thermotogati</taxon>
        <taxon>Deinococcota</taxon>
        <taxon>Deinococci</taxon>
        <taxon>Deinococcales</taxon>
        <taxon>Deinococcaceae</taxon>
        <taxon>Deinococcus</taxon>
    </lineage>
</organism>
<evidence type="ECO:0000313" key="2">
    <source>
        <dbReference type="Proteomes" id="UP001064971"/>
    </source>
</evidence>
<keyword evidence="2" id="KW-1185">Reference proteome</keyword>
<accession>A0ABN6RC02</accession>
<sequence length="86" mass="9526">MAETTRLELLAPGEKYTLPLPPYSTPWLLGETLGGHTRMGFRHGTLYLSMKTGKTFPEDLTQYDHDRAAALGVLFEGEPVADFGLE</sequence>
<dbReference type="Proteomes" id="UP001064971">
    <property type="component" value="Chromosome"/>
</dbReference>
<proteinExistence type="predicted"/>
<reference evidence="1" key="1">
    <citation type="submission" date="2022-07" db="EMBL/GenBank/DDBJ databases">
        <title>Complete Genome Sequence of the Radioresistant Bacterium Deinococcus aetherius ST0316, Isolated from the Air Dust collected in Lower Stratosphere above Japan.</title>
        <authorList>
            <person name="Satoh K."/>
            <person name="Hagiwara K."/>
            <person name="Katsumata K."/>
            <person name="Kubo A."/>
            <person name="Yokobori S."/>
            <person name="Yamagishi A."/>
            <person name="Oono Y."/>
            <person name="Narumi I."/>
        </authorList>
    </citation>
    <scope>NUCLEOTIDE SEQUENCE</scope>
    <source>
        <strain evidence="1">ST0316</strain>
    </source>
</reference>
<dbReference type="EMBL" id="AP026560">
    <property type="protein sequence ID" value="BDP40831.1"/>
    <property type="molecule type" value="Genomic_DNA"/>
</dbReference>
<evidence type="ECO:0000313" key="1">
    <source>
        <dbReference type="EMBL" id="BDP40831.1"/>
    </source>
</evidence>
<gene>
    <name evidence="1" type="ORF">DAETH_08000</name>
</gene>
<protein>
    <submittedName>
        <fullName evidence="1">Uncharacterized protein</fullName>
    </submittedName>
</protein>
<dbReference type="RefSeq" id="WP_264776638.1">
    <property type="nucleotide sequence ID" value="NZ_AP026560.1"/>
</dbReference>